<name>A0ABY4QQI2_9MYCO</name>
<proteinExistence type="predicted"/>
<evidence type="ECO:0000313" key="1">
    <source>
        <dbReference type="EMBL" id="UQX12533.1"/>
    </source>
</evidence>
<dbReference type="RefSeq" id="WP_219069552.1">
    <property type="nucleotide sequence ID" value="NZ_CAJUXY010000058.1"/>
</dbReference>
<protein>
    <submittedName>
        <fullName evidence="1">Uncharacterized protein</fullName>
    </submittedName>
</protein>
<dbReference type="EMBL" id="CP097320">
    <property type="protein sequence ID" value="UQX12533.1"/>
    <property type="molecule type" value="Genomic_DNA"/>
</dbReference>
<organism evidence="1 2">
    <name type="scientific">Candidatus Mycobacterium methanotrophicum</name>
    <dbReference type="NCBI Taxonomy" id="2943498"/>
    <lineage>
        <taxon>Bacteria</taxon>
        <taxon>Bacillati</taxon>
        <taxon>Actinomycetota</taxon>
        <taxon>Actinomycetes</taxon>
        <taxon>Mycobacteriales</taxon>
        <taxon>Mycobacteriaceae</taxon>
        <taxon>Mycobacterium</taxon>
    </lineage>
</organism>
<accession>A0ABY4QQI2</accession>
<evidence type="ECO:0000313" key="2">
    <source>
        <dbReference type="Proteomes" id="UP001056610"/>
    </source>
</evidence>
<gene>
    <name evidence="1" type="ORF">M5I08_10090</name>
</gene>
<dbReference type="Proteomes" id="UP001056610">
    <property type="component" value="Chromosome"/>
</dbReference>
<sequence length="45" mass="5284">MPYHTTWHHENEDTHDWQNNPAVRTVTGLTELAIALNDADQRDRI</sequence>
<keyword evidence="2" id="KW-1185">Reference proteome</keyword>
<reference evidence="1" key="1">
    <citation type="submission" date="2022-05" db="EMBL/GenBank/DDBJ databases">
        <title>A methanotrophic Mycobacterium dominates a cave microbial ecosystem.</title>
        <authorList>
            <person name="Van Spanning R.J.M."/>
            <person name="Guan Q."/>
            <person name="Melkonian C."/>
            <person name="Gallant J."/>
            <person name="Polerecky L."/>
            <person name="Flot J.-F."/>
            <person name="Brandt B.W."/>
            <person name="Braster M."/>
            <person name="Iturbe Espinoza P."/>
            <person name="Aerts J."/>
            <person name="Meima-Franke M."/>
            <person name="Piersma S.R."/>
            <person name="Bunduc C."/>
            <person name="Ummels R."/>
            <person name="Pain A."/>
            <person name="Fleming E.J."/>
            <person name="van der Wel N."/>
            <person name="Gherman V.D."/>
            <person name="Sarbu S.M."/>
            <person name="Bodelier P.L.E."/>
            <person name="Bitter W."/>
        </authorList>
    </citation>
    <scope>NUCLEOTIDE SEQUENCE</scope>
    <source>
        <strain evidence="1">Sulfur Cave</strain>
    </source>
</reference>